<gene>
    <name evidence="1" type="ORF">ATN84_21180</name>
</gene>
<dbReference type="SUPFAM" id="SSF141318">
    <property type="entry name" value="TM0957-like"/>
    <property type="match status" value="1"/>
</dbReference>
<dbReference type="AlphaFoldDB" id="A0A135HPP9"/>
<evidence type="ECO:0000313" key="1">
    <source>
        <dbReference type="EMBL" id="KXF75181.1"/>
    </source>
</evidence>
<dbReference type="PROSITE" id="PS51257">
    <property type="entry name" value="PROKAR_LIPOPROTEIN"/>
    <property type="match status" value="1"/>
</dbReference>
<dbReference type="RefSeq" id="WP_068884962.1">
    <property type="nucleotide sequence ID" value="NZ_LNTU01000039.1"/>
</dbReference>
<organism evidence="1 2">
    <name type="scientific">Paramesorhizobium deserti</name>
    <dbReference type="NCBI Taxonomy" id="1494590"/>
    <lineage>
        <taxon>Bacteria</taxon>
        <taxon>Pseudomonadati</taxon>
        <taxon>Pseudomonadota</taxon>
        <taxon>Alphaproteobacteria</taxon>
        <taxon>Hyphomicrobiales</taxon>
        <taxon>Phyllobacteriaceae</taxon>
        <taxon>Paramesorhizobium</taxon>
    </lineage>
</organism>
<dbReference type="Proteomes" id="UP000070107">
    <property type="component" value="Unassembled WGS sequence"/>
</dbReference>
<protein>
    <recommendedName>
        <fullName evidence="3">Lipoprotein</fullName>
    </recommendedName>
</protein>
<keyword evidence="2" id="KW-1185">Reference proteome</keyword>
<dbReference type="InterPro" id="IPR036215">
    <property type="entry name" value="TM0957-like_sf"/>
</dbReference>
<dbReference type="EMBL" id="LNTU01000039">
    <property type="protein sequence ID" value="KXF75181.1"/>
    <property type="molecule type" value="Genomic_DNA"/>
</dbReference>
<dbReference type="STRING" id="1494590.ATN84_21180"/>
<name>A0A135HPP9_9HYPH</name>
<dbReference type="Pfam" id="PF10054">
    <property type="entry name" value="DUF2291"/>
    <property type="match status" value="1"/>
</dbReference>
<dbReference type="PIRSF" id="PIRSF033535">
    <property type="entry name" value="UCP033535_plp"/>
    <property type="match status" value="1"/>
</dbReference>
<reference evidence="1 2" key="1">
    <citation type="submission" date="2015-11" db="EMBL/GenBank/DDBJ databases">
        <title>Draft genome sequence of Paramesorhizobium deserti A-3-E, a strain highly resistant to diverse beta-lactam antibiotics.</title>
        <authorList>
            <person name="Lv R."/>
            <person name="Yang X."/>
            <person name="Fang N."/>
            <person name="Guo J."/>
            <person name="Luo X."/>
            <person name="Peng F."/>
            <person name="Yang R."/>
            <person name="Cui Y."/>
            <person name="Fang C."/>
            <person name="Song Y."/>
        </authorList>
    </citation>
    <scope>NUCLEOTIDE SEQUENCE [LARGE SCALE GENOMIC DNA]</scope>
    <source>
        <strain evidence="1 2">A-3-E</strain>
    </source>
</reference>
<dbReference type="InterPro" id="IPR014582">
    <property type="entry name" value="UCP033535_lipo"/>
</dbReference>
<accession>A0A135HPP9</accession>
<evidence type="ECO:0008006" key="3">
    <source>
        <dbReference type="Google" id="ProtNLM"/>
    </source>
</evidence>
<proteinExistence type="predicted"/>
<comment type="caution">
    <text evidence="1">The sequence shown here is derived from an EMBL/GenBank/DDBJ whole genome shotgun (WGS) entry which is preliminary data.</text>
</comment>
<sequence>MNASMKILVAVSMTAILLATGGCKIKKNEPPAKKADNGVEIFFDNAGFNADEFIAGIYQEKIAPYFRDNAHDFNEVRTAIATDPQAAGRKYGHSENPVQTPWSFPVRIEGTIIDANTKSRAAFVSVDTDGDSKADAKVQVGPVFKGTSLRDVLPFIPFSAFKNQIEYANVGRSLNKYVYDNNLSKLPRDDLVGKQILAAGAFTLPPKGQEIVVTPVEVTLSGGAQ</sequence>
<evidence type="ECO:0000313" key="2">
    <source>
        <dbReference type="Proteomes" id="UP000070107"/>
    </source>
</evidence>
<dbReference type="OrthoDB" id="156515at2"/>